<feature type="region of interest" description="Disordered" evidence="1">
    <location>
        <begin position="45"/>
        <end position="117"/>
    </location>
</feature>
<feature type="compositionally biased region" description="Basic and acidic residues" evidence="1">
    <location>
        <begin position="95"/>
        <end position="117"/>
    </location>
</feature>
<dbReference type="Proteomes" id="UP001219934">
    <property type="component" value="Unassembled WGS sequence"/>
</dbReference>
<sequence>MPTVPGSGLEILLMPTCEHASIVTECERSASQFLLEAASHCEAELKTEAEESTHKPENPRTGVHVPFSGRQGSEEVSSGRAPGKNRSSPIVILETLDKHTDAHTPGHTRKDETLLDK</sequence>
<accession>A0AAD6B2N5</accession>
<evidence type="ECO:0000313" key="2">
    <source>
        <dbReference type="EMBL" id="KAJ4936796.1"/>
    </source>
</evidence>
<gene>
    <name evidence="2" type="ORF">JOQ06_001382</name>
</gene>
<organism evidence="2 3">
    <name type="scientific">Pogonophryne albipinna</name>
    <dbReference type="NCBI Taxonomy" id="1090488"/>
    <lineage>
        <taxon>Eukaryota</taxon>
        <taxon>Metazoa</taxon>
        <taxon>Chordata</taxon>
        <taxon>Craniata</taxon>
        <taxon>Vertebrata</taxon>
        <taxon>Euteleostomi</taxon>
        <taxon>Actinopterygii</taxon>
        <taxon>Neopterygii</taxon>
        <taxon>Teleostei</taxon>
        <taxon>Neoteleostei</taxon>
        <taxon>Acanthomorphata</taxon>
        <taxon>Eupercaria</taxon>
        <taxon>Perciformes</taxon>
        <taxon>Notothenioidei</taxon>
        <taxon>Pogonophryne</taxon>
    </lineage>
</organism>
<protein>
    <submittedName>
        <fullName evidence="2">Uncharacterized protein</fullName>
    </submittedName>
</protein>
<proteinExistence type="predicted"/>
<name>A0AAD6B2N5_9TELE</name>
<comment type="caution">
    <text evidence="2">The sequence shown here is derived from an EMBL/GenBank/DDBJ whole genome shotgun (WGS) entry which is preliminary data.</text>
</comment>
<reference evidence="2" key="1">
    <citation type="submission" date="2022-11" db="EMBL/GenBank/DDBJ databases">
        <title>Chromosome-level genome of Pogonophryne albipinna.</title>
        <authorList>
            <person name="Jo E."/>
        </authorList>
    </citation>
    <scope>NUCLEOTIDE SEQUENCE</scope>
    <source>
        <strain evidence="2">SGF0006</strain>
        <tissue evidence="2">Muscle</tissue>
    </source>
</reference>
<dbReference type="AlphaFoldDB" id="A0AAD6B2N5"/>
<feature type="non-terminal residue" evidence="2">
    <location>
        <position position="117"/>
    </location>
</feature>
<feature type="compositionally biased region" description="Basic and acidic residues" evidence="1">
    <location>
        <begin position="45"/>
        <end position="58"/>
    </location>
</feature>
<keyword evidence="3" id="KW-1185">Reference proteome</keyword>
<dbReference type="EMBL" id="JAPTMU010000010">
    <property type="protein sequence ID" value="KAJ4936796.1"/>
    <property type="molecule type" value="Genomic_DNA"/>
</dbReference>
<evidence type="ECO:0000313" key="3">
    <source>
        <dbReference type="Proteomes" id="UP001219934"/>
    </source>
</evidence>
<evidence type="ECO:0000256" key="1">
    <source>
        <dbReference type="SAM" id="MobiDB-lite"/>
    </source>
</evidence>